<feature type="domain" description="NADPH-dependent FMN reductase-like" evidence="4">
    <location>
        <begin position="95"/>
        <end position="202"/>
    </location>
</feature>
<feature type="non-terminal residue" evidence="5">
    <location>
        <position position="1"/>
    </location>
</feature>
<organism evidence="5 6">
    <name type="scientific">Desulfatitalea alkaliphila</name>
    <dbReference type="NCBI Taxonomy" id="2929485"/>
    <lineage>
        <taxon>Bacteria</taxon>
        <taxon>Pseudomonadati</taxon>
        <taxon>Thermodesulfobacteriota</taxon>
        <taxon>Desulfobacteria</taxon>
        <taxon>Desulfobacterales</taxon>
        <taxon>Desulfosarcinaceae</taxon>
        <taxon>Desulfatitalea</taxon>
    </lineage>
</organism>
<comment type="caution">
    <text evidence="5">The sequence shown here is derived from an EMBL/GenBank/DDBJ whole genome shotgun (WGS) entry which is preliminary data.</text>
</comment>
<dbReference type="EMBL" id="JALJRB010000038">
    <property type="protein sequence ID" value="MCJ8502986.1"/>
    <property type="molecule type" value="Genomic_DNA"/>
</dbReference>
<evidence type="ECO:0000256" key="1">
    <source>
        <dbReference type="ARBA" id="ARBA00022630"/>
    </source>
</evidence>
<gene>
    <name evidence="5" type="ORF">MRX98_20590</name>
</gene>
<dbReference type="Gene3D" id="3.40.50.360">
    <property type="match status" value="1"/>
</dbReference>
<dbReference type="GO" id="GO:0016491">
    <property type="term" value="F:oxidoreductase activity"/>
    <property type="evidence" value="ECO:0007669"/>
    <property type="project" value="InterPro"/>
</dbReference>
<evidence type="ECO:0000259" key="4">
    <source>
        <dbReference type="Pfam" id="PF03358"/>
    </source>
</evidence>
<sequence length="288" mass="31400">LVAGGRRLGGISPKRPQSYTRRPVQQIPGGEVENARAVFCNAISIPTLILISVATIGGLRIIVASAFECLSQRRSVVSETVFRNRGHADIPHAFVLGVAGSPRKGGNSDVLVRQILKGVADCGVRSRGVQLRDYQYQGCIGCEKCRKTGVCKGLKDGMTLIYPDFLAAQGLVLVSPTHTYNITAWMKAFIDRLYCFYDFNDHRPRGWSSRLAGQGRKAVLAAICEQPDAADMGFTLEALRYPLEALGYQIIAELPVFGVFDRAKVKTQEAVMQQARQMGRALAQALSA</sequence>
<protein>
    <submittedName>
        <fullName evidence="5">NAD(P)H-dependent oxidoreductase</fullName>
    </submittedName>
</protein>
<name>A0AA41R7C7_9BACT</name>
<feature type="region of interest" description="Disordered" evidence="3">
    <location>
        <begin position="1"/>
        <end position="24"/>
    </location>
</feature>
<dbReference type="Pfam" id="PF03358">
    <property type="entry name" value="FMN_red"/>
    <property type="match status" value="1"/>
</dbReference>
<dbReference type="SUPFAM" id="SSF52218">
    <property type="entry name" value="Flavoproteins"/>
    <property type="match status" value="1"/>
</dbReference>
<dbReference type="RefSeq" id="WP_246914631.1">
    <property type="nucleotide sequence ID" value="NZ_JALJRB010000038.1"/>
</dbReference>
<evidence type="ECO:0000256" key="2">
    <source>
        <dbReference type="ARBA" id="ARBA00022643"/>
    </source>
</evidence>
<dbReference type="InterPro" id="IPR051796">
    <property type="entry name" value="ISF_SsuE-like"/>
</dbReference>
<evidence type="ECO:0000313" key="6">
    <source>
        <dbReference type="Proteomes" id="UP001165427"/>
    </source>
</evidence>
<reference evidence="5" key="1">
    <citation type="submission" date="2022-04" db="EMBL/GenBank/DDBJ databases">
        <title>Desulfatitalea alkaliphila sp. nov., a novel anaerobic sulfate-reducing bacterium isolated from terrestrial mud volcano, Taman Peninsula, Russia.</title>
        <authorList>
            <person name="Khomyakova M.A."/>
            <person name="Merkel A.Y."/>
            <person name="Slobodkin A.I."/>
        </authorList>
    </citation>
    <scope>NUCLEOTIDE SEQUENCE</scope>
    <source>
        <strain evidence="5">M08but</strain>
    </source>
</reference>
<dbReference type="AlphaFoldDB" id="A0AA41R7C7"/>
<keyword evidence="6" id="KW-1185">Reference proteome</keyword>
<proteinExistence type="predicted"/>
<dbReference type="Proteomes" id="UP001165427">
    <property type="component" value="Unassembled WGS sequence"/>
</dbReference>
<accession>A0AA41R7C7</accession>
<dbReference type="PANTHER" id="PTHR43278:SF2">
    <property type="entry name" value="IRON-SULFUR FLAVOPROTEIN"/>
    <property type="match status" value="1"/>
</dbReference>
<dbReference type="InterPro" id="IPR029039">
    <property type="entry name" value="Flavoprotein-like_sf"/>
</dbReference>
<keyword evidence="1" id="KW-0285">Flavoprotein</keyword>
<keyword evidence="2" id="KW-0288">FMN</keyword>
<evidence type="ECO:0000313" key="5">
    <source>
        <dbReference type="EMBL" id="MCJ8502986.1"/>
    </source>
</evidence>
<evidence type="ECO:0000256" key="3">
    <source>
        <dbReference type="SAM" id="MobiDB-lite"/>
    </source>
</evidence>
<dbReference type="InterPro" id="IPR005025">
    <property type="entry name" value="FMN_Rdtase-like_dom"/>
</dbReference>
<dbReference type="PANTHER" id="PTHR43278">
    <property type="entry name" value="NAD(P)H-DEPENDENT FMN-CONTAINING OXIDOREDUCTASE YWQN-RELATED"/>
    <property type="match status" value="1"/>
</dbReference>